<evidence type="ECO:0000313" key="3">
    <source>
        <dbReference type="Proteomes" id="UP000183900"/>
    </source>
</evidence>
<reference evidence="3" key="1">
    <citation type="submission" date="2015-08" db="EMBL/GenBank/DDBJ databases">
        <authorList>
            <person name="Varghese N."/>
        </authorList>
    </citation>
    <scope>NUCLEOTIDE SEQUENCE [LARGE SCALE GENOMIC DNA]</scope>
    <source>
        <strain evidence="3">DSM 23407</strain>
    </source>
</reference>
<proteinExistence type="predicted"/>
<organism evidence="2 3">
    <name type="scientific">Pannonibacter indicus</name>
    <dbReference type="NCBI Taxonomy" id="466044"/>
    <lineage>
        <taxon>Bacteria</taxon>
        <taxon>Pseudomonadati</taxon>
        <taxon>Pseudomonadota</taxon>
        <taxon>Alphaproteobacteria</taxon>
        <taxon>Hyphomicrobiales</taxon>
        <taxon>Stappiaceae</taxon>
        <taxon>Pannonibacter</taxon>
    </lineage>
</organism>
<name>A0A0K6HSV9_9HYPH</name>
<accession>A0A0K6HSV9</accession>
<keyword evidence="1" id="KW-0812">Transmembrane</keyword>
<dbReference type="AlphaFoldDB" id="A0A0K6HSV9"/>
<gene>
    <name evidence="2" type="ORF">Ga0061067_10318</name>
</gene>
<dbReference type="OrthoDB" id="3378718at2"/>
<evidence type="ECO:0000313" key="2">
    <source>
        <dbReference type="EMBL" id="CUA94087.1"/>
    </source>
</evidence>
<dbReference type="EMBL" id="CYHE01000003">
    <property type="protein sequence ID" value="CUA94087.1"/>
    <property type="molecule type" value="Genomic_DNA"/>
</dbReference>
<protein>
    <submittedName>
        <fullName evidence="2">Uncharacterized protein</fullName>
    </submittedName>
</protein>
<feature type="transmembrane region" description="Helical" evidence="1">
    <location>
        <begin position="20"/>
        <end position="39"/>
    </location>
</feature>
<keyword evidence="1" id="KW-0472">Membrane</keyword>
<keyword evidence="3" id="KW-1185">Reference proteome</keyword>
<keyword evidence="1" id="KW-1133">Transmembrane helix</keyword>
<evidence type="ECO:0000256" key="1">
    <source>
        <dbReference type="SAM" id="Phobius"/>
    </source>
</evidence>
<dbReference type="Proteomes" id="UP000183900">
    <property type="component" value="Unassembled WGS sequence"/>
</dbReference>
<dbReference type="RefSeq" id="WP_055454878.1">
    <property type="nucleotide sequence ID" value="NZ_CYHE01000003.1"/>
</dbReference>
<sequence>MGRLSLSFTNLSFLYKVWGGFGAILVLTALVGGLGIFTLTGLSQRSEITDEALATITGLKALSAAREAFLQPMFGMGLNSS</sequence>